<dbReference type="Pfam" id="PF13881">
    <property type="entry name" value="Rad60-SLD_2"/>
    <property type="match status" value="1"/>
</dbReference>
<feature type="domain" description="UBL3-like ubiquitin" evidence="7">
    <location>
        <begin position="6"/>
        <end position="115"/>
    </location>
</feature>
<evidence type="ECO:0000256" key="5">
    <source>
        <dbReference type="ARBA" id="ARBA00023288"/>
    </source>
</evidence>
<comment type="subcellular location">
    <subcellularLocation>
        <location evidence="2">Cell membrane</location>
        <topology evidence="2">Lipid-anchor</topology>
    </subcellularLocation>
</comment>
<keyword evidence="3 6" id="KW-1003">Cell membrane</keyword>
<dbReference type="CDD" id="cd01814">
    <property type="entry name" value="Ubl_MUBs_plant"/>
    <property type="match status" value="1"/>
</dbReference>
<dbReference type="AlphaFoldDB" id="A0A0C9RNL9"/>
<evidence type="ECO:0000256" key="3">
    <source>
        <dbReference type="ARBA" id="ARBA00022475"/>
    </source>
</evidence>
<protein>
    <recommendedName>
        <fullName evidence="6">Membrane-anchored ubiquitin-fold protein</fullName>
    </recommendedName>
</protein>
<evidence type="ECO:0000259" key="7">
    <source>
        <dbReference type="Pfam" id="PF13881"/>
    </source>
</evidence>
<proteinExistence type="predicted"/>
<dbReference type="PIRSF" id="PIRSF032572">
    <property type="entry name" value="MUB"/>
    <property type="match status" value="1"/>
</dbReference>
<sequence length="117" mass="12995">MADVELLELKFRLFDGTDIGPNKYASASTISTIKESIIAQWPQDKAITPKTIDDIKLINAGRILENKETLTESRIPVGDLPGGVITMLVVVRHQLSNKKSEKQLKDFPKNKCSCTIL</sequence>
<keyword evidence="5" id="KW-0449">Lipoprotein</keyword>
<name>A0A0C9RNL9_9CONI</name>
<dbReference type="PANTHER" id="PTHR13169:SF0">
    <property type="entry name" value="UBIQUITIN-LIKE PROTEIN 3"/>
    <property type="match status" value="1"/>
</dbReference>
<reference evidence="8" key="1">
    <citation type="submission" date="2015-02" db="EMBL/GenBank/DDBJ databases">
        <title>A transcriptome of Wollemia nobilis - a relic of Gondwana.</title>
        <authorList>
            <person name="Chia J.Y."/>
            <person name="Leong Y.S."/>
            <person name="Abdul Karim S."/>
            <person name="Wan Azmi N."/>
            <person name="Hercus R."/>
            <person name="Croft L."/>
        </authorList>
    </citation>
    <scope>NUCLEOTIDE SEQUENCE</scope>
    <source>
        <strain evidence="8">MaeBrown</strain>
        <tissue evidence="8">Leaf</tissue>
    </source>
</reference>
<dbReference type="InterPro" id="IPR040015">
    <property type="entry name" value="UBL3-like"/>
</dbReference>
<dbReference type="InterPro" id="IPR017000">
    <property type="entry name" value="MUB"/>
</dbReference>
<accession>A0A0C9RNL9</accession>
<dbReference type="SUPFAM" id="SSF54236">
    <property type="entry name" value="Ubiquitin-like"/>
    <property type="match status" value="1"/>
</dbReference>
<evidence type="ECO:0000313" key="8">
    <source>
        <dbReference type="EMBL" id="JAG88416.1"/>
    </source>
</evidence>
<evidence type="ECO:0000256" key="4">
    <source>
        <dbReference type="ARBA" id="ARBA00023136"/>
    </source>
</evidence>
<evidence type="ECO:0000256" key="6">
    <source>
        <dbReference type="PIRNR" id="PIRNR032572"/>
    </source>
</evidence>
<dbReference type="EMBL" id="GCHU01008022">
    <property type="protein sequence ID" value="JAG88416.1"/>
    <property type="molecule type" value="Transcribed_RNA"/>
</dbReference>
<comment type="function">
    <text evidence="1 6">May serve as docking site to facilitate the association of other proteins to the plasma membrane.</text>
</comment>
<evidence type="ECO:0000256" key="1">
    <source>
        <dbReference type="ARBA" id="ARBA00002929"/>
    </source>
</evidence>
<organism evidence="8">
    <name type="scientific">Wollemia nobilis</name>
    <dbReference type="NCBI Taxonomy" id="56998"/>
    <lineage>
        <taxon>Eukaryota</taxon>
        <taxon>Viridiplantae</taxon>
        <taxon>Streptophyta</taxon>
        <taxon>Embryophyta</taxon>
        <taxon>Tracheophyta</taxon>
        <taxon>Spermatophyta</taxon>
        <taxon>Pinopsida</taxon>
        <taxon>Pinidae</taxon>
        <taxon>Conifers II</taxon>
        <taxon>Araucariales</taxon>
        <taxon>Araucariaceae</taxon>
        <taxon>Wollemia</taxon>
    </lineage>
</organism>
<evidence type="ECO:0000256" key="2">
    <source>
        <dbReference type="ARBA" id="ARBA00004193"/>
    </source>
</evidence>
<dbReference type="PANTHER" id="PTHR13169">
    <property type="entry name" value="UBIQUITIN-LIKE PROTEIN 3 HCG-1 PROTEIN"/>
    <property type="match status" value="1"/>
</dbReference>
<dbReference type="InterPro" id="IPR039540">
    <property type="entry name" value="UBL3-like_ubiquitin_dom"/>
</dbReference>
<keyword evidence="4 6" id="KW-0472">Membrane</keyword>
<dbReference type="EMBL" id="GCHU01008021">
    <property type="protein sequence ID" value="JAG88417.1"/>
    <property type="molecule type" value="Transcribed_RNA"/>
</dbReference>
<dbReference type="Gene3D" id="3.10.20.90">
    <property type="entry name" value="Phosphatidylinositol 3-kinase Catalytic Subunit, Chain A, domain 1"/>
    <property type="match status" value="1"/>
</dbReference>
<dbReference type="GO" id="GO:0005886">
    <property type="term" value="C:plasma membrane"/>
    <property type="evidence" value="ECO:0007669"/>
    <property type="project" value="UniProtKB-SubCell"/>
</dbReference>
<dbReference type="InterPro" id="IPR029071">
    <property type="entry name" value="Ubiquitin-like_domsf"/>
</dbReference>